<dbReference type="EMBL" id="BMGP01000006">
    <property type="protein sequence ID" value="GGF36650.1"/>
    <property type="molecule type" value="Genomic_DNA"/>
</dbReference>
<dbReference type="GO" id="GO:0033212">
    <property type="term" value="P:iron import into cell"/>
    <property type="evidence" value="ECO:0007669"/>
    <property type="project" value="InterPro"/>
</dbReference>
<evidence type="ECO:0000256" key="7">
    <source>
        <dbReference type="ARBA" id="ARBA00023004"/>
    </source>
</evidence>
<dbReference type="InterPro" id="IPR011008">
    <property type="entry name" value="Dimeric_a/b-barrel"/>
</dbReference>
<evidence type="ECO:0000256" key="5">
    <source>
        <dbReference type="ARBA" id="ARBA00022729"/>
    </source>
</evidence>
<sequence length="420" mass="44621">MTGGLPRRSFLSGLVGAGVAGPLAAMAAAPIAAEAATRASEAQNAAGGASAADPAARIPFEGINQQGILPPPQRAAAFVSFDVTAATRGELAELLQTITTRARFLTTGGAPQTTGISAPPADSGVLGPEVAPDNLAVTVAVGASLFDARFGLAALKPSQLRTMEDFENDALRREVCDGDLLLQITAQSTDTVLHAVRDIARATRGSMQIRWRRDGFVSAPRPSGTPRNLMGFKDGTSNPDITDAALMQKLVWASDGEPAWAAGGSYQVVRVIRMLVEFWDRVNIHEQENMIGRRRDSGAPLTAVAEFDDPHYDLDPTGESVPLNAHIRLANSRSQADLDTRILRRAYNYDGGVDPNGNLDMGLVFVAFNRDLDNQFVAIQKRLANEPLVDYISPFGGGYFFALPGVQGARDWLGQGLLSA</sequence>
<evidence type="ECO:0000256" key="10">
    <source>
        <dbReference type="ARBA" id="ARBA00033771"/>
    </source>
</evidence>
<proteinExistence type="inferred from homology"/>
<evidence type="ECO:0000313" key="17">
    <source>
        <dbReference type="Proteomes" id="UP000598775"/>
    </source>
</evidence>
<keyword evidence="4 13" id="KW-0479">Metal-binding</keyword>
<dbReference type="PROSITE" id="PS51318">
    <property type="entry name" value="TAT"/>
    <property type="match status" value="1"/>
</dbReference>
<dbReference type="PROSITE" id="PS51404">
    <property type="entry name" value="DYP_PEROXIDASE"/>
    <property type="match status" value="1"/>
</dbReference>
<dbReference type="InterPro" id="IPR006311">
    <property type="entry name" value="TAT_signal"/>
</dbReference>
<dbReference type="AlphaFoldDB" id="A0A917BDP8"/>
<keyword evidence="8" id="KW-0456">Lyase</keyword>
<dbReference type="NCBIfam" id="TIGR01412">
    <property type="entry name" value="tat_substr_1"/>
    <property type="match status" value="1"/>
</dbReference>
<comment type="subcellular location">
    <subcellularLocation>
        <location evidence="1">Cell envelope</location>
    </subcellularLocation>
</comment>
<name>A0A917BDP8_9MICO</name>
<evidence type="ECO:0000256" key="3">
    <source>
        <dbReference type="ARBA" id="ARBA00022617"/>
    </source>
</evidence>
<dbReference type="InterPro" id="IPR006313">
    <property type="entry name" value="EfeB/EfeN"/>
</dbReference>
<dbReference type="PANTHER" id="PTHR30521">
    <property type="entry name" value="DEFERROCHELATASE/PEROXIDASE"/>
    <property type="match status" value="1"/>
</dbReference>
<keyword evidence="17" id="KW-1185">Reference proteome</keyword>
<dbReference type="PANTHER" id="PTHR30521:SF4">
    <property type="entry name" value="DEFERROCHELATASE"/>
    <property type="match status" value="1"/>
</dbReference>
<dbReference type="GO" id="GO:0004601">
    <property type="term" value="F:peroxidase activity"/>
    <property type="evidence" value="ECO:0007669"/>
    <property type="project" value="UniProtKB-KW"/>
</dbReference>
<accession>A0A917BDP8</accession>
<dbReference type="RefSeq" id="WP_188680030.1">
    <property type="nucleotide sequence ID" value="NZ_BMGP01000006.1"/>
</dbReference>
<comment type="catalytic activity">
    <reaction evidence="12">
        <text>heme b + 2 H(+) = protoporphyrin IX + Fe(2+)</text>
        <dbReference type="Rhea" id="RHEA:22584"/>
        <dbReference type="ChEBI" id="CHEBI:15378"/>
        <dbReference type="ChEBI" id="CHEBI:29033"/>
        <dbReference type="ChEBI" id="CHEBI:57306"/>
        <dbReference type="ChEBI" id="CHEBI:60344"/>
        <dbReference type="EC" id="4.98.1.1"/>
    </reaction>
    <physiologicalReaction direction="left-to-right" evidence="12">
        <dbReference type="Rhea" id="RHEA:22585"/>
    </physiologicalReaction>
</comment>
<evidence type="ECO:0000256" key="11">
    <source>
        <dbReference type="ARBA" id="ARBA00033775"/>
    </source>
</evidence>
<keyword evidence="3 13" id="KW-0349">Heme</keyword>
<keyword evidence="5 13" id="KW-0732">Signal</keyword>
<dbReference type="Pfam" id="PF04261">
    <property type="entry name" value="Dyp_perox_N"/>
    <property type="match status" value="1"/>
</dbReference>
<evidence type="ECO:0000256" key="6">
    <source>
        <dbReference type="ARBA" id="ARBA00023002"/>
    </source>
</evidence>
<keyword evidence="2 13" id="KW-0575">Peroxidase</keyword>
<evidence type="ECO:0000256" key="2">
    <source>
        <dbReference type="ARBA" id="ARBA00022559"/>
    </source>
</evidence>
<keyword evidence="6 13" id="KW-0560">Oxidoreductase</keyword>
<dbReference type="GO" id="GO:0030313">
    <property type="term" value="C:cell envelope"/>
    <property type="evidence" value="ECO:0007669"/>
    <property type="project" value="UniProtKB-SubCell"/>
</dbReference>
<dbReference type="NCBIfam" id="TIGR01413">
    <property type="entry name" value="Dyp_perox_fam"/>
    <property type="match status" value="1"/>
</dbReference>
<dbReference type="InterPro" id="IPR048327">
    <property type="entry name" value="Dyp_perox_N"/>
</dbReference>
<dbReference type="SUPFAM" id="SSF54909">
    <property type="entry name" value="Dimeric alpha+beta barrel"/>
    <property type="match status" value="1"/>
</dbReference>
<feature type="domain" description="Dyp-type peroxidase N-terminal" evidence="14">
    <location>
        <begin position="65"/>
        <end position="216"/>
    </location>
</feature>
<gene>
    <name evidence="16" type="ORF">GCM10011399_31970</name>
</gene>
<comment type="caution">
    <text evidence="16">The sequence shown here is derived from an EMBL/GenBank/DDBJ whole genome shotgun (WGS) entry which is preliminary data.</text>
</comment>
<keyword evidence="7 13" id="KW-0408">Iron</keyword>
<organism evidence="16 17">
    <name type="scientific">Subtercola lobariae</name>
    <dbReference type="NCBI Taxonomy" id="1588641"/>
    <lineage>
        <taxon>Bacteria</taxon>
        <taxon>Bacillati</taxon>
        <taxon>Actinomycetota</taxon>
        <taxon>Actinomycetes</taxon>
        <taxon>Micrococcales</taxon>
        <taxon>Microbacteriaceae</taxon>
        <taxon>Subtercola</taxon>
    </lineage>
</organism>
<feature type="domain" description="Dyp-type peroxidase C-terminal" evidence="15">
    <location>
        <begin position="225"/>
        <end position="406"/>
    </location>
</feature>
<dbReference type="InterPro" id="IPR048328">
    <property type="entry name" value="Dyp_perox_C"/>
</dbReference>
<feature type="signal peptide" evidence="13">
    <location>
        <begin position="1"/>
        <end position="27"/>
    </location>
</feature>
<evidence type="ECO:0000256" key="1">
    <source>
        <dbReference type="ARBA" id="ARBA00004196"/>
    </source>
</evidence>
<dbReference type="Proteomes" id="UP000598775">
    <property type="component" value="Unassembled WGS sequence"/>
</dbReference>
<dbReference type="Pfam" id="PF20628">
    <property type="entry name" value="Dyp_perox_C"/>
    <property type="match status" value="1"/>
</dbReference>
<dbReference type="EC" id="1.11.1.-" evidence="13"/>
<comment type="cofactor">
    <cofactor evidence="13">
        <name>heme b</name>
        <dbReference type="ChEBI" id="CHEBI:60344"/>
    </cofactor>
    <text evidence="13">Binds 1 heme b (iron(II)-protoporphyrin IX) group non-covalently per subunit.</text>
</comment>
<dbReference type="GO" id="GO:0046872">
    <property type="term" value="F:metal ion binding"/>
    <property type="evidence" value="ECO:0007669"/>
    <property type="project" value="UniProtKB-KW"/>
</dbReference>
<dbReference type="GO" id="GO:0020037">
    <property type="term" value="F:heme binding"/>
    <property type="evidence" value="ECO:0007669"/>
    <property type="project" value="InterPro"/>
</dbReference>
<evidence type="ECO:0000256" key="12">
    <source>
        <dbReference type="ARBA" id="ARBA00048856"/>
    </source>
</evidence>
<evidence type="ECO:0000256" key="4">
    <source>
        <dbReference type="ARBA" id="ARBA00022723"/>
    </source>
</evidence>
<feature type="chain" id="PRO_5038157236" description="Deferrochelatase" evidence="13">
    <location>
        <begin position="28"/>
        <end position="420"/>
    </location>
</feature>
<dbReference type="GO" id="GO:0005829">
    <property type="term" value="C:cytosol"/>
    <property type="evidence" value="ECO:0007669"/>
    <property type="project" value="TreeGrafter"/>
</dbReference>
<evidence type="ECO:0000313" key="16">
    <source>
        <dbReference type="EMBL" id="GGF36650.1"/>
    </source>
</evidence>
<dbReference type="InterPro" id="IPR006314">
    <property type="entry name" value="Dyp_peroxidase"/>
</dbReference>
<evidence type="ECO:0000259" key="15">
    <source>
        <dbReference type="Pfam" id="PF20628"/>
    </source>
</evidence>
<evidence type="ECO:0000256" key="8">
    <source>
        <dbReference type="ARBA" id="ARBA00023239"/>
    </source>
</evidence>
<evidence type="ECO:0000256" key="9">
    <source>
        <dbReference type="ARBA" id="ARBA00025737"/>
    </source>
</evidence>
<comment type="similarity">
    <text evidence="9 13">Belongs to the DyP-type peroxidase family.</text>
</comment>
<dbReference type="GO" id="GO:0004325">
    <property type="term" value="F:ferrochelatase activity"/>
    <property type="evidence" value="ECO:0007669"/>
    <property type="project" value="UniProtKB-EC"/>
</dbReference>
<reference evidence="16 17" key="1">
    <citation type="journal article" date="2014" name="Int. J. Syst. Evol. Microbiol.">
        <title>Complete genome sequence of Corynebacterium casei LMG S-19264T (=DSM 44701T), isolated from a smear-ripened cheese.</title>
        <authorList>
            <consortium name="US DOE Joint Genome Institute (JGI-PGF)"/>
            <person name="Walter F."/>
            <person name="Albersmeier A."/>
            <person name="Kalinowski J."/>
            <person name="Ruckert C."/>
        </authorList>
    </citation>
    <scope>NUCLEOTIDE SEQUENCE [LARGE SCALE GENOMIC DNA]</scope>
    <source>
        <strain evidence="16 17">CGMCC 1.12976</strain>
    </source>
</reference>
<evidence type="ECO:0000259" key="14">
    <source>
        <dbReference type="Pfam" id="PF04261"/>
    </source>
</evidence>
<comment type="function">
    <text evidence="13">Involved in the recovery of exogenous heme iron. Extracts iron from heme while preserving the protoporphyrin ring intact.</text>
</comment>
<evidence type="ECO:0000256" key="13">
    <source>
        <dbReference type="RuleBase" id="RU365017"/>
    </source>
</evidence>
<protein>
    <recommendedName>
        <fullName evidence="10 13">Deferrochelatase</fullName>
        <ecNumber evidence="13">1.11.1.-</ecNumber>
    </recommendedName>
    <alternativeName>
        <fullName evidence="11 13">Peroxidase EfeB</fullName>
    </alternativeName>
</protein>